<organism evidence="1">
    <name type="scientific">gut metagenome</name>
    <dbReference type="NCBI Taxonomy" id="749906"/>
    <lineage>
        <taxon>unclassified sequences</taxon>
        <taxon>metagenomes</taxon>
        <taxon>organismal metagenomes</taxon>
    </lineage>
</organism>
<proteinExistence type="predicted"/>
<accession>J9GR89</accession>
<dbReference type="AlphaFoldDB" id="J9GR89"/>
<evidence type="ECO:0000313" key="1">
    <source>
        <dbReference type="EMBL" id="EJX10404.1"/>
    </source>
</evidence>
<reference evidence="1" key="1">
    <citation type="journal article" date="2012" name="PLoS ONE">
        <title>Gene sets for utilization of primary and secondary nutrition supplies in the distal gut of endangered iberian lynx.</title>
        <authorList>
            <person name="Alcaide M."/>
            <person name="Messina E."/>
            <person name="Richter M."/>
            <person name="Bargiela R."/>
            <person name="Peplies J."/>
            <person name="Huws S.A."/>
            <person name="Newbold C.J."/>
            <person name="Golyshin P.N."/>
            <person name="Simon M.A."/>
            <person name="Lopez G."/>
            <person name="Yakimov M.M."/>
            <person name="Ferrer M."/>
        </authorList>
    </citation>
    <scope>NUCLEOTIDE SEQUENCE</scope>
</reference>
<comment type="caution">
    <text evidence="1">The sequence shown here is derived from an EMBL/GenBank/DDBJ whole genome shotgun (WGS) entry which is preliminary data.</text>
</comment>
<gene>
    <name evidence="1" type="ORF">EVA_01339</name>
</gene>
<name>J9GR89_9ZZZZ</name>
<sequence>MTYYIYCYIFTVNFKNYCEDESKKQRRRLLNLSFIFLSQN</sequence>
<protein>
    <submittedName>
        <fullName evidence="1">Uncharacterized protein</fullName>
    </submittedName>
</protein>
<dbReference type="EMBL" id="AMCI01000192">
    <property type="protein sequence ID" value="EJX10404.1"/>
    <property type="molecule type" value="Genomic_DNA"/>
</dbReference>